<proteinExistence type="predicted"/>
<evidence type="ECO:0000313" key="3">
    <source>
        <dbReference type="Proteomes" id="UP001054252"/>
    </source>
</evidence>
<sequence>MALHEGEVCFSIAELQNLTFVQTVLRAADEVKVFDIIADAEPEAQLFTAEIVSNIPTSNPKAAETLDRMLRSLSSYGFLMNTSSRQSQDGARCERT</sequence>
<gene>
    <name evidence="2" type="ORF">SLEP1_g44956</name>
</gene>
<dbReference type="Gene3D" id="1.10.10.10">
    <property type="entry name" value="Winged helix-like DNA-binding domain superfamily/Winged helix DNA-binding domain"/>
    <property type="match status" value="1"/>
</dbReference>
<reference evidence="2 3" key="1">
    <citation type="journal article" date="2021" name="Commun. Biol.">
        <title>The genome of Shorea leprosula (Dipterocarpaceae) highlights the ecological relevance of drought in aseasonal tropical rainforests.</title>
        <authorList>
            <person name="Ng K.K.S."/>
            <person name="Kobayashi M.J."/>
            <person name="Fawcett J.A."/>
            <person name="Hatakeyama M."/>
            <person name="Paape T."/>
            <person name="Ng C.H."/>
            <person name="Ang C.C."/>
            <person name="Tnah L.H."/>
            <person name="Lee C.T."/>
            <person name="Nishiyama T."/>
            <person name="Sese J."/>
            <person name="O'Brien M.J."/>
            <person name="Copetti D."/>
            <person name="Mohd Noor M.I."/>
            <person name="Ong R.C."/>
            <person name="Putra M."/>
            <person name="Sireger I.Z."/>
            <person name="Indrioko S."/>
            <person name="Kosugi Y."/>
            <person name="Izuno A."/>
            <person name="Isagi Y."/>
            <person name="Lee S.L."/>
            <person name="Shimizu K.K."/>
        </authorList>
    </citation>
    <scope>NUCLEOTIDE SEQUENCE [LARGE SCALE GENOMIC DNA]</scope>
    <source>
        <strain evidence="2">214</strain>
    </source>
</reference>
<comment type="caution">
    <text evidence="2">The sequence shown here is derived from an EMBL/GenBank/DDBJ whole genome shotgun (WGS) entry which is preliminary data.</text>
</comment>
<name>A0AAV5LIC0_9ROSI</name>
<evidence type="ECO:0000259" key="1">
    <source>
        <dbReference type="Pfam" id="PF08100"/>
    </source>
</evidence>
<dbReference type="Proteomes" id="UP001054252">
    <property type="component" value="Unassembled WGS sequence"/>
</dbReference>
<keyword evidence="3" id="KW-1185">Reference proteome</keyword>
<dbReference type="Pfam" id="PF08100">
    <property type="entry name" value="Dimerisation"/>
    <property type="match status" value="1"/>
</dbReference>
<evidence type="ECO:0000313" key="2">
    <source>
        <dbReference type="EMBL" id="GKV36870.1"/>
    </source>
</evidence>
<dbReference type="AlphaFoldDB" id="A0AAV5LIC0"/>
<dbReference type="InterPro" id="IPR012967">
    <property type="entry name" value="COMT_dimerisation"/>
</dbReference>
<organism evidence="2 3">
    <name type="scientific">Rubroshorea leprosula</name>
    <dbReference type="NCBI Taxonomy" id="152421"/>
    <lineage>
        <taxon>Eukaryota</taxon>
        <taxon>Viridiplantae</taxon>
        <taxon>Streptophyta</taxon>
        <taxon>Embryophyta</taxon>
        <taxon>Tracheophyta</taxon>
        <taxon>Spermatophyta</taxon>
        <taxon>Magnoliopsida</taxon>
        <taxon>eudicotyledons</taxon>
        <taxon>Gunneridae</taxon>
        <taxon>Pentapetalae</taxon>
        <taxon>rosids</taxon>
        <taxon>malvids</taxon>
        <taxon>Malvales</taxon>
        <taxon>Dipterocarpaceae</taxon>
        <taxon>Rubroshorea</taxon>
    </lineage>
</organism>
<dbReference type="GO" id="GO:0046983">
    <property type="term" value="F:protein dimerization activity"/>
    <property type="evidence" value="ECO:0007669"/>
    <property type="project" value="InterPro"/>
</dbReference>
<dbReference type="SUPFAM" id="SSF46785">
    <property type="entry name" value="Winged helix' DNA-binding domain"/>
    <property type="match status" value="1"/>
</dbReference>
<protein>
    <recommendedName>
        <fullName evidence="1">O-methyltransferase dimerisation domain-containing protein</fullName>
    </recommendedName>
</protein>
<dbReference type="InterPro" id="IPR036390">
    <property type="entry name" value="WH_DNA-bd_sf"/>
</dbReference>
<dbReference type="InterPro" id="IPR036388">
    <property type="entry name" value="WH-like_DNA-bd_sf"/>
</dbReference>
<dbReference type="EMBL" id="BPVZ01000119">
    <property type="protein sequence ID" value="GKV36870.1"/>
    <property type="molecule type" value="Genomic_DNA"/>
</dbReference>
<accession>A0AAV5LIC0</accession>
<feature type="domain" description="O-methyltransferase dimerisation" evidence="1">
    <location>
        <begin position="15"/>
        <end position="87"/>
    </location>
</feature>